<reference evidence="1" key="1">
    <citation type="submission" date="2022-01" db="EMBL/GenBank/DDBJ databases">
        <title>Genome Sequence Resource for Two Populations of Ditylenchus destructor, the Migratory Endoparasitic Phytonematode.</title>
        <authorList>
            <person name="Zhang H."/>
            <person name="Lin R."/>
            <person name="Xie B."/>
        </authorList>
    </citation>
    <scope>NUCLEOTIDE SEQUENCE</scope>
    <source>
        <strain evidence="1">BazhouSP</strain>
    </source>
</reference>
<dbReference type="EMBL" id="JAKKPZ010000068">
    <property type="protein sequence ID" value="KAI1704431.1"/>
    <property type="molecule type" value="Genomic_DNA"/>
</dbReference>
<evidence type="ECO:0000313" key="2">
    <source>
        <dbReference type="Proteomes" id="UP001201812"/>
    </source>
</evidence>
<dbReference type="Proteomes" id="UP001201812">
    <property type="component" value="Unassembled WGS sequence"/>
</dbReference>
<accession>A0AAD4MXE6</accession>
<protein>
    <submittedName>
        <fullName evidence="1">Uncharacterized protein</fullName>
    </submittedName>
</protein>
<proteinExistence type="predicted"/>
<evidence type="ECO:0000313" key="1">
    <source>
        <dbReference type="EMBL" id="KAI1704431.1"/>
    </source>
</evidence>
<comment type="caution">
    <text evidence="1">The sequence shown here is derived from an EMBL/GenBank/DDBJ whole genome shotgun (WGS) entry which is preliminary data.</text>
</comment>
<gene>
    <name evidence="1" type="ORF">DdX_14298</name>
</gene>
<organism evidence="1 2">
    <name type="scientific">Ditylenchus destructor</name>
    <dbReference type="NCBI Taxonomy" id="166010"/>
    <lineage>
        <taxon>Eukaryota</taxon>
        <taxon>Metazoa</taxon>
        <taxon>Ecdysozoa</taxon>
        <taxon>Nematoda</taxon>
        <taxon>Chromadorea</taxon>
        <taxon>Rhabditida</taxon>
        <taxon>Tylenchina</taxon>
        <taxon>Tylenchomorpha</taxon>
        <taxon>Sphaerularioidea</taxon>
        <taxon>Anguinidae</taxon>
        <taxon>Anguininae</taxon>
        <taxon>Ditylenchus</taxon>
    </lineage>
</organism>
<keyword evidence="2" id="KW-1185">Reference proteome</keyword>
<dbReference type="AlphaFoldDB" id="A0AAD4MXE6"/>
<sequence length="104" mass="11675">MTGNLFVFVSAPFDVHDLVRFPAILILHASQHLTETTCATHSHQKCDPRVLFSAQKETLVTCKDHTRTIPEFNACYLYSDTNVAIFPLLDTAKELSTIFALAKH</sequence>
<name>A0AAD4MXE6_9BILA</name>